<dbReference type="InterPro" id="IPR001296">
    <property type="entry name" value="Glyco_trans_1"/>
</dbReference>
<dbReference type="Pfam" id="PF00534">
    <property type="entry name" value="Glycos_transf_1"/>
    <property type="match status" value="1"/>
</dbReference>
<dbReference type="EC" id="2.4.-.-" evidence="3"/>
<evidence type="ECO:0000313" key="3">
    <source>
        <dbReference type="EMBL" id="AOQ23408.1"/>
    </source>
</evidence>
<evidence type="ECO:0000313" key="4">
    <source>
        <dbReference type="EMBL" id="TYL13592.1"/>
    </source>
</evidence>
<dbReference type="PANTHER" id="PTHR45947">
    <property type="entry name" value="SULFOQUINOVOSYL TRANSFERASE SQD2"/>
    <property type="match status" value="1"/>
</dbReference>
<dbReference type="InterPro" id="IPR028098">
    <property type="entry name" value="Glyco_trans_4-like_N"/>
</dbReference>
<feature type="domain" description="Glycosyl transferase family 1" evidence="1">
    <location>
        <begin position="201"/>
        <end position="353"/>
    </location>
</feature>
<feature type="domain" description="Glycosyltransferase subfamily 4-like N-terminal" evidence="2">
    <location>
        <begin position="14"/>
        <end position="177"/>
    </location>
</feature>
<keyword evidence="3" id="KW-0808">Transferase</keyword>
<evidence type="ECO:0000259" key="1">
    <source>
        <dbReference type="Pfam" id="PF00534"/>
    </source>
</evidence>
<organism evidence="3 5">
    <name type="scientific">Neomoorella thermoacetica</name>
    <name type="common">Clostridium thermoaceticum</name>
    <dbReference type="NCBI Taxonomy" id="1525"/>
    <lineage>
        <taxon>Bacteria</taxon>
        <taxon>Bacillati</taxon>
        <taxon>Bacillota</taxon>
        <taxon>Clostridia</taxon>
        <taxon>Neomoorellales</taxon>
        <taxon>Neomoorellaceae</taxon>
        <taxon>Neomoorella</taxon>
    </lineage>
</organism>
<dbReference type="InterPro" id="IPR050194">
    <property type="entry name" value="Glycosyltransferase_grp1"/>
</dbReference>
<keyword evidence="6" id="KW-1185">Reference proteome</keyword>
<evidence type="ECO:0000313" key="6">
    <source>
        <dbReference type="Proteomes" id="UP000322283"/>
    </source>
</evidence>
<dbReference type="Proteomes" id="UP000322283">
    <property type="component" value="Unassembled WGS sequence"/>
</dbReference>
<dbReference type="RefSeq" id="WP_081328496.1">
    <property type="nucleotide sequence ID" value="NZ_CP017019.1"/>
</dbReference>
<reference evidence="4 6" key="2">
    <citation type="submission" date="2019-05" db="EMBL/GenBank/DDBJ databases">
        <title>Genome sequence of Moorella thermoacetica ATCC 33924.</title>
        <authorList>
            <person name="Poehlein A."/>
            <person name="Bengelsdorf F.R."/>
            <person name="Duerre P."/>
            <person name="Daniel R."/>
        </authorList>
    </citation>
    <scope>NUCLEOTIDE SEQUENCE [LARGE SCALE GENOMIC DNA]</scope>
    <source>
        <strain evidence="4 6">ATCC 33924</strain>
    </source>
</reference>
<dbReference type="EMBL" id="VCDX01000003">
    <property type="protein sequence ID" value="TYL13592.1"/>
    <property type="molecule type" value="Genomic_DNA"/>
</dbReference>
<dbReference type="GO" id="GO:0016757">
    <property type="term" value="F:glycosyltransferase activity"/>
    <property type="evidence" value="ECO:0007669"/>
    <property type="project" value="UniProtKB-KW"/>
</dbReference>
<dbReference type="SUPFAM" id="SSF53756">
    <property type="entry name" value="UDP-Glycosyltransferase/glycogen phosphorylase"/>
    <property type="match status" value="1"/>
</dbReference>
<dbReference type="Proteomes" id="UP000094598">
    <property type="component" value="Chromosome"/>
</dbReference>
<keyword evidence="3" id="KW-0328">Glycosyltransferase</keyword>
<dbReference type="Gene3D" id="3.40.50.2000">
    <property type="entry name" value="Glycogen Phosphorylase B"/>
    <property type="match status" value="2"/>
</dbReference>
<dbReference type="AlphaFoldDB" id="A0AAC9HGJ8"/>
<dbReference type="Pfam" id="PF13439">
    <property type="entry name" value="Glyco_transf_4"/>
    <property type="match status" value="1"/>
</dbReference>
<accession>A0AAC9HGJ8</accession>
<sequence>MGLNIVMCTTFLQGGAGRVIYDLSRGLSSQGHRIVIFATKTTYPGYENYEEYLQGFQEQGIPVVLCDSTFKRDIYQNINASVTLRQLFSDKKIDIIHAHAAVPSMVAMIARSGLGRYIPIVQTMHGWGPNKTPEQERMDIFLLNCVDQVVAVSQGDFSLLRSFGIQPANMKVIYNGIGECHDQSSDDPVCHELLQIRERGARIVGCIGTIGPRKNQGLLIEAMKKISSDCGNVLAVFIGEGDGVPELRKRANSLGVGNQVLFTGYRKDASRLMRLMDVLVLPSVSEGLPLSLIEGMRERVLRVGSAIPGIKELITDGETGFLFSSGDADHLARLLSHVLMMDAYEKRRITERAYADFQARFTVDRMVKHYLNTYVEVLQGRGLHP</sequence>
<dbReference type="EMBL" id="CP017019">
    <property type="protein sequence ID" value="AOQ23408.1"/>
    <property type="molecule type" value="Genomic_DNA"/>
</dbReference>
<name>A0AAC9HGJ8_NEOTH</name>
<dbReference type="EC" id="2.4.1.-" evidence="4"/>
<proteinExistence type="predicted"/>
<dbReference type="CDD" id="cd03801">
    <property type="entry name" value="GT4_PimA-like"/>
    <property type="match status" value="1"/>
</dbReference>
<protein>
    <submittedName>
        <fullName evidence="3">Glycosyltransferase EpsD</fullName>
        <ecNumber evidence="3">2.4.-.-</ecNumber>
    </submittedName>
    <submittedName>
        <fullName evidence="4">N-acetyl-alpha-D-glucosaminyl L-malate synthase</fullName>
        <ecNumber evidence="4">2.4.1.-</ecNumber>
    </submittedName>
</protein>
<evidence type="ECO:0000259" key="2">
    <source>
        <dbReference type="Pfam" id="PF13439"/>
    </source>
</evidence>
<gene>
    <name evidence="3" type="primary">epsD</name>
    <name evidence="4" type="synonym">bshA</name>
    <name evidence="3" type="ORF">Maut_00950</name>
    <name evidence="4" type="ORF">MTAT_09880</name>
</gene>
<evidence type="ECO:0000313" key="5">
    <source>
        <dbReference type="Proteomes" id="UP000094598"/>
    </source>
</evidence>
<dbReference type="PANTHER" id="PTHR45947:SF3">
    <property type="entry name" value="SULFOQUINOVOSYL TRANSFERASE SQD2"/>
    <property type="match status" value="1"/>
</dbReference>
<reference evidence="3 5" key="1">
    <citation type="submission" date="2016-08" db="EMBL/GenBank/DDBJ databases">
        <title>Moorella thermoacetica DSM 103132.</title>
        <authorList>
            <person name="Jendresen C.B."/>
            <person name="Redl S.M."/>
            <person name="Jensen T.O."/>
            <person name="Nielsen A.T."/>
        </authorList>
    </citation>
    <scope>NUCLEOTIDE SEQUENCE [LARGE SCALE GENOMIC DNA]</scope>
    <source>
        <strain evidence="3 5">DSM 103132</strain>
    </source>
</reference>